<dbReference type="InterPro" id="IPR007527">
    <property type="entry name" value="Znf_SWIM"/>
</dbReference>
<gene>
    <name evidence="4" type="ORF">ACFPWU_12705</name>
</gene>
<protein>
    <recommendedName>
        <fullName evidence="3">SWIM-type domain-containing protein</fullName>
    </recommendedName>
</protein>
<comment type="caution">
    <text evidence="4">The sequence shown here is derived from an EMBL/GenBank/DDBJ whole genome shotgun (WGS) entry which is preliminary data.</text>
</comment>
<dbReference type="PROSITE" id="PS50966">
    <property type="entry name" value="ZF_SWIM"/>
    <property type="match status" value="1"/>
</dbReference>
<feature type="compositionally biased region" description="Basic and acidic residues" evidence="2">
    <location>
        <begin position="219"/>
        <end position="228"/>
    </location>
</feature>
<feature type="region of interest" description="Disordered" evidence="2">
    <location>
        <begin position="219"/>
        <end position="249"/>
    </location>
</feature>
<evidence type="ECO:0000313" key="4">
    <source>
        <dbReference type="EMBL" id="MFC6154522.1"/>
    </source>
</evidence>
<proteinExistence type="predicted"/>
<keyword evidence="1" id="KW-0863">Zinc-finger</keyword>
<evidence type="ECO:0000259" key="3">
    <source>
        <dbReference type="PROSITE" id="PS50966"/>
    </source>
</evidence>
<dbReference type="Proteomes" id="UP001596098">
    <property type="component" value="Unassembled WGS sequence"/>
</dbReference>
<dbReference type="PANTHER" id="PTHR38133">
    <property type="entry name" value="SLR1429 PROTEIN"/>
    <property type="match status" value="1"/>
</dbReference>
<feature type="domain" description="SWIM-type" evidence="3">
    <location>
        <begin position="150"/>
        <end position="185"/>
    </location>
</feature>
<keyword evidence="1" id="KW-0862">Zinc</keyword>
<organism evidence="4 5">
    <name type="scientific">Nocardioides yefusunii</name>
    <dbReference type="NCBI Taxonomy" id="2500546"/>
    <lineage>
        <taxon>Bacteria</taxon>
        <taxon>Bacillati</taxon>
        <taxon>Actinomycetota</taxon>
        <taxon>Actinomycetes</taxon>
        <taxon>Propionibacteriales</taxon>
        <taxon>Nocardioidaceae</taxon>
        <taxon>Nocardioides</taxon>
    </lineage>
</organism>
<evidence type="ECO:0000256" key="1">
    <source>
        <dbReference type="PROSITE-ProRule" id="PRU00325"/>
    </source>
</evidence>
<keyword evidence="5" id="KW-1185">Reference proteome</keyword>
<evidence type="ECO:0000256" key="2">
    <source>
        <dbReference type="SAM" id="MobiDB-lite"/>
    </source>
</evidence>
<accession>A0ABW1QY78</accession>
<reference evidence="5" key="1">
    <citation type="journal article" date="2019" name="Int. J. Syst. Evol. Microbiol.">
        <title>The Global Catalogue of Microorganisms (GCM) 10K type strain sequencing project: providing services to taxonomists for standard genome sequencing and annotation.</title>
        <authorList>
            <consortium name="The Broad Institute Genomics Platform"/>
            <consortium name="The Broad Institute Genome Sequencing Center for Infectious Disease"/>
            <person name="Wu L."/>
            <person name="Ma J."/>
        </authorList>
    </citation>
    <scope>NUCLEOTIDE SEQUENCE [LARGE SCALE GENOMIC DNA]</scope>
    <source>
        <strain evidence="5">DFY28</strain>
    </source>
</reference>
<dbReference type="PANTHER" id="PTHR38133:SF1">
    <property type="entry name" value="SLR1429 PROTEIN"/>
    <property type="match status" value="1"/>
</dbReference>
<dbReference type="RefSeq" id="WP_128219222.1">
    <property type="nucleotide sequence ID" value="NZ_CP034929.1"/>
</dbReference>
<name>A0ABW1QY78_9ACTN</name>
<sequence length="274" mass="29883">MTSHLSGGGKRAVPQPAAFLETQVGIRPEPGEGRVVKTPFAPRQGAVVRSWWAKALERAVVESAYDERELRRGRTWARKAQVGQLTLGPGQLHAAVTVEGDVHTVVVKLPVLAPDMVEALVEVVASTTGWMGDLMRGELPRDLVEAAEEMGVELMPYGGEFDISCTCEPWADPCPHALAVLTQMTWWVDADPFVLTQLRGVGRAELMVRLHELSGRERDAPSVRRVDAGSEEGDEQPDQAYVRAGDDPWDPEDATVAIEAAERAVVILGEFTDE</sequence>
<dbReference type="EMBL" id="JBHSQI010000007">
    <property type="protein sequence ID" value="MFC6154522.1"/>
    <property type="molecule type" value="Genomic_DNA"/>
</dbReference>
<keyword evidence="1" id="KW-0479">Metal-binding</keyword>
<evidence type="ECO:0000313" key="5">
    <source>
        <dbReference type="Proteomes" id="UP001596098"/>
    </source>
</evidence>